<sequence length="65" mass="7272">VNENDEKLHPDLEDSINQDSALNSQLLTPVSSDTASTDNVKLNRRLNRVNSTLHVELCVGYCVIY</sequence>
<evidence type="ECO:0000313" key="2">
    <source>
        <dbReference type="Proteomes" id="UP000054560"/>
    </source>
</evidence>
<dbReference type="AlphaFoldDB" id="A0A0L0EZZ1"/>
<dbReference type="RefSeq" id="XP_014143831.1">
    <property type="nucleotide sequence ID" value="XM_014288356.1"/>
</dbReference>
<name>A0A0L0EZZ1_9EUKA</name>
<accession>A0A0L0EZZ1</accession>
<dbReference type="GeneID" id="25918056"/>
<dbReference type="Proteomes" id="UP000054560">
    <property type="component" value="Unassembled WGS sequence"/>
</dbReference>
<dbReference type="EMBL" id="KQ252749">
    <property type="protein sequence ID" value="KNC69929.1"/>
    <property type="molecule type" value="Genomic_DNA"/>
</dbReference>
<protein>
    <submittedName>
        <fullName evidence="1">Uncharacterized protein</fullName>
    </submittedName>
</protein>
<reference evidence="1 2" key="1">
    <citation type="submission" date="2011-02" db="EMBL/GenBank/DDBJ databases">
        <title>The Genome Sequence of Sphaeroforma arctica JP610.</title>
        <authorList>
            <consortium name="The Broad Institute Genome Sequencing Platform"/>
            <person name="Russ C."/>
            <person name="Cuomo C."/>
            <person name="Young S.K."/>
            <person name="Zeng Q."/>
            <person name="Gargeya S."/>
            <person name="Alvarado L."/>
            <person name="Berlin A."/>
            <person name="Chapman S.B."/>
            <person name="Chen Z."/>
            <person name="Freedman E."/>
            <person name="Gellesch M."/>
            <person name="Goldberg J."/>
            <person name="Griggs A."/>
            <person name="Gujja S."/>
            <person name="Heilman E."/>
            <person name="Heiman D."/>
            <person name="Howarth C."/>
            <person name="Mehta T."/>
            <person name="Neiman D."/>
            <person name="Pearson M."/>
            <person name="Roberts A."/>
            <person name="Saif S."/>
            <person name="Shea T."/>
            <person name="Shenoy N."/>
            <person name="Sisk P."/>
            <person name="Stolte C."/>
            <person name="Sykes S."/>
            <person name="White J."/>
            <person name="Yandava C."/>
            <person name="Burger G."/>
            <person name="Gray M.W."/>
            <person name="Holland P.W.H."/>
            <person name="King N."/>
            <person name="Lang F.B.F."/>
            <person name="Roger A.J."/>
            <person name="Ruiz-Trillo I."/>
            <person name="Haas B."/>
            <person name="Nusbaum C."/>
            <person name="Birren B."/>
        </authorList>
    </citation>
    <scope>NUCLEOTIDE SEQUENCE [LARGE SCALE GENOMIC DNA]</scope>
    <source>
        <strain evidence="1 2">JP610</strain>
    </source>
</reference>
<gene>
    <name evidence="1" type="ORF">SARC_17552</name>
</gene>
<keyword evidence="2" id="KW-1185">Reference proteome</keyword>
<feature type="non-terminal residue" evidence="1">
    <location>
        <position position="1"/>
    </location>
</feature>
<evidence type="ECO:0000313" key="1">
    <source>
        <dbReference type="EMBL" id="KNC69929.1"/>
    </source>
</evidence>
<organism evidence="1 2">
    <name type="scientific">Sphaeroforma arctica JP610</name>
    <dbReference type="NCBI Taxonomy" id="667725"/>
    <lineage>
        <taxon>Eukaryota</taxon>
        <taxon>Ichthyosporea</taxon>
        <taxon>Ichthyophonida</taxon>
        <taxon>Sphaeroforma</taxon>
    </lineage>
</organism>
<proteinExistence type="predicted"/>